<gene>
    <name evidence="1" type="ORF">C7H83_06740</name>
</gene>
<proteinExistence type="predicted"/>
<dbReference type="EMBL" id="CP027768">
    <property type="protein sequence ID" value="AYW50176.1"/>
    <property type="molecule type" value="Genomic_DNA"/>
</dbReference>
<dbReference type="AlphaFoldDB" id="A0A3G5FIJ9"/>
<evidence type="ECO:0008006" key="3">
    <source>
        <dbReference type="Google" id="ProtNLM"/>
    </source>
</evidence>
<protein>
    <recommendedName>
        <fullName evidence="3">Capsid protein</fullName>
    </recommendedName>
</protein>
<name>A0A3G5FIJ9_TETHA</name>
<dbReference type="RefSeq" id="WP_103892476.1">
    <property type="nucleotide sequence ID" value="NZ_CP027768.1"/>
</dbReference>
<evidence type="ECO:0000313" key="2">
    <source>
        <dbReference type="Proteomes" id="UP000280475"/>
    </source>
</evidence>
<accession>A0A3G5FIJ9</accession>
<sequence length="291" mass="32130">MAFNYITKDGGLFDQKITQGLLTTAIGIPDVNLVAGGKSFTLTTISTSGLKDHNRNKGFNEGSYNNDKKIYTMGQDRDVEFYIDKQDVDETNQDLAVANISNTFITEHVQPEIDAYRFSTLANGAGNIKEEEVTADNAYTAIKSAILPVRKFGPQNLVAFVSTNVMDALERSAEFTRSITNQNVGQTALDSRVTSLDGVSIVEVWDASRFMNSYDFSDGYAATDDAQEINIVVVARQAVIPIVKENTVFMFAPGEHSQGDGYLYQNRLYHDLFIKEQQQDGVSASVTPKKE</sequence>
<evidence type="ECO:0000313" key="1">
    <source>
        <dbReference type="EMBL" id="AYW50176.1"/>
    </source>
</evidence>
<reference evidence="1 2" key="1">
    <citation type="journal article" date="2012" name="Int. J. Syst. Evol. Microbiol.">
        <title>Characterization of Tetragenococcus strains from sugar thick juice reveals a novel species, Tetragenococcus osmophilus sp. nov., and divides Tetragenococcus halophilus into two subspecies, T. halophilus subsp. halophilus subsp. nov. and T. halophilus subsp. flandriensis subsp. nov.</title>
        <authorList>
            <person name="Juste A."/>
            <person name="Van Trappen S."/>
            <person name="Verreth C."/>
            <person name="Cleenwerck I."/>
            <person name="De Vos P."/>
            <person name="Lievens B."/>
            <person name="Willems K.A."/>
        </authorList>
    </citation>
    <scope>NUCLEOTIDE SEQUENCE [LARGE SCALE GENOMIC DNA]</scope>
    <source>
        <strain evidence="1 2">LMG 26042</strain>
    </source>
</reference>
<dbReference type="Proteomes" id="UP000280475">
    <property type="component" value="Chromosome"/>
</dbReference>
<organism evidence="1 2">
    <name type="scientific">Tetragenococcus halophilus</name>
    <name type="common">Pediococcus halophilus</name>
    <dbReference type="NCBI Taxonomy" id="51669"/>
    <lineage>
        <taxon>Bacteria</taxon>
        <taxon>Bacillati</taxon>
        <taxon>Bacillota</taxon>
        <taxon>Bacilli</taxon>
        <taxon>Lactobacillales</taxon>
        <taxon>Enterococcaceae</taxon>
        <taxon>Tetragenococcus</taxon>
    </lineage>
</organism>